<name>E6U841_ETHHY</name>
<dbReference type="eggNOG" id="ENOG502ZCU2">
    <property type="taxonomic scope" value="Bacteria"/>
</dbReference>
<keyword evidence="1" id="KW-0732">Signal</keyword>
<dbReference type="AlphaFoldDB" id="E6U841"/>
<dbReference type="STRING" id="663278.Ethha_1524"/>
<accession>E6U841</accession>
<gene>
    <name evidence="2" type="ordered locus">Ethha_1524</name>
</gene>
<dbReference type="PROSITE" id="PS51257">
    <property type="entry name" value="PROKAR_LIPOPROTEIN"/>
    <property type="match status" value="1"/>
</dbReference>
<evidence type="ECO:0000313" key="2">
    <source>
        <dbReference type="EMBL" id="ADU27060.1"/>
    </source>
</evidence>
<dbReference type="RefSeq" id="WP_013485415.1">
    <property type="nucleotide sequence ID" value="NC_014828.1"/>
</dbReference>
<feature type="chain" id="PRO_5030168430" description="Adhesin domain-containing protein" evidence="1">
    <location>
        <begin position="24"/>
        <end position="264"/>
    </location>
</feature>
<evidence type="ECO:0008006" key="4">
    <source>
        <dbReference type="Google" id="ProtNLM"/>
    </source>
</evidence>
<protein>
    <recommendedName>
        <fullName evidence="4">Adhesin domain-containing protein</fullName>
    </recommendedName>
</protein>
<dbReference type="HOGENOM" id="CLU_1052695_0_0_9"/>
<organism evidence="2 3">
    <name type="scientific">Ethanoligenens harbinense (strain DSM 18485 / JCM 12961 / CGMCC 1.5033 / YUAN-3)</name>
    <dbReference type="NCBI Taxonomy" id="663278"/>
    <lineage>
        <taxon>Bacteria</taxon>
        <taxon>Bacillati</taxon>
        <taxon>Bacillota</taxon>
        <taxon>Clostridia</taxon>
        <taxon>Eubacteriales</taxon>
        <taxon>Oscillospiraceae</taxon>
        <taxon>Ethanoligenens</taxon>
    </lineage>
</organism>
<feature type="signal peptide" evidence="1">
    <location>
        <begin position="1"/>
        <end position="23"/>
    </location>
</feature>
<reference evidence="2 3" key="1">
    <citation type="submission" date="2010-12" db="EMBL/GenBank/DDBJ databases">
        <title>Complete sequence of Ethanoligenens harbinense YUAN-3.</title>
        <authorList>
            <person name="Lucas S."/>
            <person name="Copeland A."/>
            <person name="Lapidus A."/>
            <person name="Cheng J.-F."/>
            <person name="Bruce D."/>
            <person name="Goodwin L."/>
            <person name="Pitluck S."/>
            <person name="Chertkov O."/>
            <person name="Misra M."/>
            <person name="Detter J.C."/>
            <person name="Han C."/>
            <person name="Tapia R."/>
            <person name="Land M."/>
            <person name="Hauser L."/>
            <person name="Jeffries C."/>
            <person name="Kyrpides N."/>
            <person name="Ivanova N."/>
            <person name="Mikhailova N."/>
            <person name="Wang A."/>
            <person name="Mouttaki H."/>
            <person name="He Z."/>
            <person name="Zhou J."/>
            <person name="Hemme C.L."/>
            <person name="Woyke T."/>
        </authorList>
    </citation>
    <scope>NUCLEOTIDE SEQUENCE [LARGE SCALE GENOMIC DNA]</scope>
    <source>
        <strain evidence="3">DSM 18485 / JCM 12961 / CGMCC 1.5033 / YUAN-3</strain>
    </source>
</reference>
<keyword evidence="3" id="KW-1185">Reference proteome</keyword>
<dbReference type="KEGG" id="eha:Ethha_1524"/>
<sequence>MKTIRCAAAAAACLFLFTGCMFHDDTLSPQNARTKTCTAQEAIPSGAVSLNTDISVGDVTVSYGDGQDVSVQASVKANHGKTASGAEELLGLTEVALTQDGKILRVAVRSSKTRTDMWQWIKQNRPDTDYSADLDITVPQSMDSFVLYTKVGDIRLNAPHGVVTAQADVGDVDAENPTFSGESLLKADVGNVTCAFTGAQPGTGNLSIYAGTGDIHLQAADGLVQSSTTHKQVTGGAETTVFHSGLTVSSDTKVGSITGAVVVS</sequence>
<evidence type="ECO:0000256" key="1">
    <source>
        <dbReference type="SAM" id="SignalP"/>
    </source>
</evidence>
<dbReference type="Proteomes" id="UP000001551">
    <property type="component" value="Chromosome"/>
</dbReference>
<proteinExistence type="predicted"/>
<dbReference type="EMBL" id="CP002400">
    <property type="protein sequence ID" value="ADU27060.1"/>
    <property type="molecule type" value="Genomic_DNA"/>
</dbReference>
<evidence type="ECO:0000313" key="3">
    <source>
        <dbReference type="Proteomes" id="UP000001551"/>
    </source>
</evidence>